<reference evidence="1 2" key="1">
    <citation type="submission" date="2018-06" db="EMBL/GenBank/DDBJ databases">
        <authorList>
            <consortium name="Pathogen Informatics"/>
            <person name="Doyle S."/>
        </authorList>
    </citation>
    <scope>NUCLEOTIDE SEQUENCE [LARGE SCALE GENOMIC DNA]</scope>
    <source>
        <strain evidence="1 2">NCTC13149</strain>
    </source>
</reference>
<dbReference type="EMBL" id="UGSZ01000001">
    <property type="protein sequence ID" value="SUB56637.1"/>
    <property type="molecule type" value="Genomic_DNA"/>
</dbReference>
<proteinExistence type="predicted"/>
<dbReference type="Gene3D" id="3.40.30.10">
    <property type="entry name" value="Glutaredoxin"/>
    <property type="match status" value="1"/>
</dbReference>
<dbReference type="SUPFAM" id="SSF52833">
    <property type="entry name" value="Thioredoxin-like"/>
    <property type="match status" value="1"/>
</dbReference>
<evidence type="ECO:0000313" key="2">
    <source>
        <dbReference type="Proteomes" id="UP000255517"/>
    </source>
</evidence>
<protein>
    <recommendedName>
        <fullName evidence="3">DSBA-like thioredoxin domain</fullName>
    </recommendedName>
</protein>
<dbReference type="Proteomes" id="UP000255517">
    <property type="component" value="Unassembled WGS sequence"/>
</dbReference>
<organism evidence="1 2">
    <name type="scientific">Peptoniphilus lacrimalis</name>
    <dbReference type="NCBI Taxonomy" id="33031"/>
    <lineage>
        <taxon>Bacteria</taxon>
        <taxon>Bacillati</taxon>
        <taxon>Bacillota</taxon>
        <taxon>Tissierellia</taxon>
        <taxon>Tissierellales</taxon>
        <taxon>Peptoniphilaceae</taxon>
        <taxon>Peptoniphilus</taxon>
    </lineage>
</organism>
<dbReference type="InterPro" id="IPR036249">
    <property type="entry name" value="Thioredoxin-like_sf"/>
</dbReference>
<evidence type="ECO:0008006" key="3">
    <source>
        <dbReference type="Google" id="ProtNLM"/>
    </source>
</evidence>
<accession>A0A379C4U7</accession>
<dbReference type="OrthoDB" id="9813770at2"/>
<gene>
    <name evidence="1" type="ORF">NCTC13149_00409</name>
</gene>
<dbReference type="AlphaFoldDB" id="A0A379C4U7"/>
<dbReference type="STRING" id="1122949.GCA_000378725_01647"/>
<evidence type="ECO:0000313" key="1">
    <source>
        <dbReference type="EMBL" id="SUB56637.1"/>
    </source>
</evidence>
<dbReference type="RefSeq" id="WP_019035263.1">
    <property type="nucleotide sequence ID" value="NZ_UGSZ01000001.1"/>
</dbReference>
<sequence length="267" mass="31667">MKLLIFSDVLDPWSWGLEGVLRALTFTYRDLSYEFIMTGLVENYEDFLPKNFSQLNSVELGNKILFDMYRAASTITKFPHFKKIPSLFSEEHKSSYILDKYYNAVRQISYDKSNLYMRRLKEWAILKEENIYDMQVQKEILKELDIDFNNFTSELEFIDEIFLEDRMLAFDYRVKNPPAFLIEDNKRLIKGYKSYEDLCKFIDDEVGIEKREINDSLLVEFVSTFSHVLKEEINILFSEQSLDNLLKQGKILEKTFGNGKIYQLASK</sequence>
<name>A0A379C4U7_9FIRM</name>